<feature type="chain" id="PRO_5028033778" description="Bacterial surface antigen (D15) domain-containing protein" evidence="1">
    <location>
        <begin position="25"/>
        <end position="511"/>
    </location>
</feature>
<organism evidence="2">
    <name type="scientific">Gracilinema caldarium</name>
    <dbReference type="NCBI Taxonomy" id="215591"/>
    <lineage>
        <taxon>Bacteria</taxon>
        <taxon>Pseudomonadati</taxon>
        <taxon>Spirochaetota</taxon>
        <taxon>Spirochaetia</taxon>
        <taxon>Spirochaetales</taxon>
        <taxon>Breznakiellaceae</taxon>
        <taxon>Gracilinema</taxon>
    </lineage>
</organism>
<evidence type="ECO:0000313" key="2">
    <source>
        <dbReference type="EMBL" id="HFH28484.1"/>
    </source>
</evidence>
<accession>A0A7C3IFY1</accession>
<proteinExistence type="predicted"/>
<comment type="caution">
    <text evidence="2">The sequence shown here is derived from an EMBL/GenBank/DDBJ whole genome shotgun (WGS) entry which is preliminary data.</text>
</comment>
<gene>
    <name evidence="2" type="ORF">ENS59_03095</name>
</gene>
<name>A0A7C3IFY1_9SPIR</name>
<evidence type="ECO:0000256" key="1">
    <source>
        <dbReference type="SAM" id="SignalP"/>
    </source>
</evidence>
<feature type="signal peptide" evidence="1">
    <location>
        <begin position="1"/>
        <end position="24"/>
    </location>
</feature>
<keyword evidence="1" id="KW-0732">Signal</keyword>
<evidence type="ECO:0008006" key="3">
    <source>
        <dbReference type="Google" id="ProtNLM"/>
    </source>
</evidence>
<sequence length="511" mass="58531">MRKHFNTPLFLVLFLLAAITPSFVQPLYAETSDGPYYIRSITYAITGITQPFALRNAADIKEGELLANKAALDQYINIKTQLLLNNRVLEKAEIQYTLGKAEADGRIPVDVTVKTTDTWNIIALPYFKYDSSKGLEISAKARDYNFLGTMQPLKIDLGYEIDREPLNNQAFDKGAFFVDIDSNFPFRAWNLDWNFDFDHYFGYTYKYGFEYENKTGLSLSIPIQSTTLTISAYQGVSINQENADKYKPLYGDRYADYWYLSNWLRADWTIPTSIKVDGFSKVLYIPSLQIKQNYRPFGDIGEERIGPVTTIAHKLAFGRVDWIGNFRRGLDISLSNTNDYNLYKTSWNKSVQAELIGHYPLFSFAELSGRIQGAYYFDEPDSNGASPLRGILDSAISAQYGIYANFDVPIRVIKFVPSEWFGKRWLRIFDIEQQWTPFIDTALVKDPVHNLDFSSNDMLITSGAEVVTFPLFIRSFYLRISVGFNLKEALRIQALPDGDNREIFIGLGHHY</sequence>
<reference evidence="2" key="1">
    <citation type="journal article" date="2020" name="mSystems">
        <title>Genome- and Community-Level Interaction Insights into Carbon Utilization and Element Cycling Functions of Hydrothermarchaeota in Hydrothermal Sediment.</title>
        <authorList>
            <person name="Zhou Z."/>
            <person name="Liu Y."/>
            <person name="Xu W."/>
            <person name="Pan J."/>
            <person name="Luo Z.H."/>
            <person name="Li M."/>
        </authorList>
    </citation>
    <scope>NUCLEOTIDE SEQUENCE [LARGE SCALE GENOMIC DNA]</scope>
    <source>
        <strain evidence="2">SpSt-503</strain>
    </source>
</reference>
<dbReference type="AlphaFoldDB" id="A0A7C3IFY1"/>
<dbReference type="EMBL" id="DSVL01000091">
    <property type="protein sequence ID" value="HFH28484.1"/>
    <property type="molecule type" value="Genomic_DNA"/>
</dbReference>
<protein>
    <recommendedName>
        <fullName evidence="3">Bacterial surface antigen (D15) domain-containing protein</fullName>
    </recommendedName>
</protein>